<dbReference type="PANTHER" id="PTHR48228">
    <property type="entry name" value="SUCCINYL-COA--D-CITRAMALATE COA-TRANSFERASE"/>
    <property type="match status" value="1"/>
</dbReference>
<dbReference type="GO" id="GO:0003824">
    <property type="term" value="F:catalytic activity"/>
    <property type="evidence" value="ECO:0007669"/>
    <property type="project" value="InterPro"/>
</dbReference>
<gene>
    <name evidence="1" type="ORF">METZ01_LOCUS210047</name>
</gene>
<dbReference type="Gene3D" id="3.30.1540.10">
    <property type="entry name" value="formyl-coa transferase, domain 3"/>
    <property type="match status" value="1"/>
</dbReference>
<dbReference type="InterPro" id="IPR003673">
    <property type="entry name" value="CoA-Trfase_fam_III"/>
</dbReference>
<protein>
    <submittedName>
        <fullName evidence="1">Uncharacterized protein</fullName>
    </submittedName>
</protein>
<feature type="non-terminal residue" evidence="1">
    <location>
        <position position="405"/>
    </location>
</feature>
<sequence>MAGMILADFGAEVLRIQPPQDGPLDSLNAAPMWARGKKDLTLDLAGQGGRKVLRELIACADVLITNWRPSVLRRWSLDPVTLQAEFDHLIYCQVSGFGGKGALSELPGYEHVVAAYAGRMMLFQGLTDRAGPVFSSLQVGVHVATQAAISGILAARLEQLNTGKGRLVETSILQGMLSYEMGGLIARQFAESYEALLPYMAATPEPPPASLYYHPVQAGDGRWMQFGNLLPHLFDAFLIATDLVDILADPDYEPKQLLFSDPEKHEVFRDRMLLRLQERPAEDWMADFIADGGVVVATYQTTQEALTDPDIVANGHVVNGPGGVQLGPLAKLTETPAVIGDTAVEADDCVARWLAFPRASRAMGQLQDKPLNGVRILDLSTIIAAPIGVSLLADMGADVVKVEQV</sequence>
<dbReference type="SUPFAM" id="SSF89796">
    <property type="entry name" value="CoA-transferase family III (CaiB/BaiF)"/>
    <property type="match status" value="2"/>
</dbReference>
<name>A0A382F4R1_9ZZZZ</name>
<dbReference type="InterPro" id="IPR023606">
    <property type="entry name" value="CoA-Trfase_III_dom_1_sf"/>
</dbReference>
<dbReference type="InterPro" id="IPR050509">
    <property type="entry name" value="CoA-transferase_III"/>
</dbReference>
<dbReference type="InterPro" id="IPR044855">
    <property type="entry name" value="CoA-Trfase_III_dom3_sf"/>
</dbReference>
<accession>A0A382F4R1</accession>
<proteinExistence type="predicted"/>
<dbReference type="PANTHER" id="PTHR48228:SF5">
    <property type="entry name" value="ALPHA-METHYLACYL-COA RACEMASE"/>
    <property type="match status" value="1"/>
</dbReference>
<dbReference type="AlphaFoldDB" id="A0A382F4R1"/>
<dbReference type="Pfam" id="PF02515">
    <property type="entry name" value="CoA_transf_3"/>
    <property type="match status" value="2"/>
</dbReference>
<organism evidence="1">
    <name type="scientific">marine metagenome</name>
    <dbReference type="NCBI Taxonomy" id="408172"/>
    <lineage>
        <taxon>unclassified sequences</taxon>
        <taxon>metagenomes</taxon>
        <taxon>ecological metagenomes</taxon>
    </lineage>
</organism>
<reference evidence="1" key="1">
    <citation type="submission" date="2018-05" db="EMBL/GenBank/DDBJ databases">
        <authorList>
            <person name="Lanie J.A."/>
            <person name="Ng W.-L."/>
            <person name="Kazmierczak K.M."/>
            <person name="Andrzejewski T.M."/>
            <person name="Davidsen T.M."/>
            <person name="Wayne K.J."/>
            <person name="Tettelin H."/>
            <person name="Glass J.I."/>
            <person name="Rusch D."/>
            <person name="Podicherti R."/>
            <person name="Tsui H.-C.T."/>
            <person name="Winkler M.E."/>
        </authorList>
    </citation>
    <scope>NUCLEOTIDE SEQUENCE</scope>
</reference>
<dbReference type="EMBL" id="UINC01047655">
    <property type="protein sequence ID" value="SVB57193.1"/>
    <property type="molecule type" value="Genomic_DNA"/>
</dbReference>
<dbReference type="Gene3D" id="3.40.50.10540">
    <property type="entry name" value="Crotonobetainyl-coa:carnitine coa-transferase, domain 1"/>
    <property type="match status" value="2"/>
</dbReference>
<evidence type="ECO:0000313" key="1">
    <source>
        <dbReference type="EMBL" id="SVB57193.1"/>
    </source>
</evidence>